<feature type="region of interest" description="Disordered" evidence="4">
    <location>
        <begin position="67"/>
        <end position="95"/>
    </location>
</feature>
<dbReference type="Proteomes" id="UP000634136">
    <property type="component" value="Unassembled WGS sequence"/>
</dbReference>
<sequence>MLFFTFSSSIFTLLGFCGLPSEREEEVGACFIKTQERHYKDEDQSYRFGFVSLHLFMSIIMEPPPQPPSAENIDGNRNNIGTASASGSGVVGHNRKRKNALGSRSDIGWKHGYTVEGDSRKVICKYCGNTYTGGIYRFKHHLAGTRDNVEPCISVPDNVRKEMLTVLVKNMTPTKENYSVAELGDTESRPTVSENLIRYAFKKQVVVAGAGGSRSIQSTINHLLKKDLREEASRQIARFFYTSAIPFNCVKNPDFEKMCELIAKHGSGFKPPTFYEVREKFLKQEVEETNKLIKEHRLEWKKKGCTIMSDGWTDKKKRSIVNFLVNSPRGTVFLSSKDVFDVSKTAEKVFEMLDEIVEQVGEENVVQVVTDNAAN</sequence>
<protein>
    <recommendedName>
        <fullName evidence="10">BED-type domain-containing protein</fullName>
    </recommendedName>
</protein>
<evidence type="ECO:0000256" key="3">
    <source>
        <dbReference type="ARBA" id="ARBA00022833"/>
    </source>
</evidence>
<reference evidence="8" key="1">
    <citation type="submission" date="2020-09" db="EMBL/GenBank/DDBJ databases">
        <title>Genome-Enabled Discovery of Anthraquinone Biosynthesis in Senna tora.</title>
        <authorList>
            <person name="Kang S.-H."/>
            <person name="Pandey R.P."/>
            <person name="Lee C.-M."/>
            <person name="Sim J.-S."/>
            <person name="Jeong J.-T."/>
            <person name="Choi B.-S."/>
            <person name="Jung M."/>
            <person name="Ginzburg D."/>
            <person name="Zhao K."/>
            <person name="Won S.Y."/>
            <person name="Oh T.-J."/>
            <person name="Yu Y."/>
            <person name="Kim N.-H."/>
            <person name="Lee O.R."/>
            <person name="Lee T.-H."/>
            <person name="Bashyal P."/>
            <person name="Kim T.-S."/>
            <person name="Lee W.-H."/>
            <person name="Kawkins C."/>
            <person name="Kim C.-K."/>
            <person name="Kim J.S."/>
            <person name="Ahn B.O."/>
            <person name="Rhee S.Y."/>
            <person name="Sohng J.K."/>
        </authorList>
    </citation>
    <scope>NUCLEOTIDE SEQUENCE</scope>
    <source>
        <tissue evidence="8">Leaf</tissue>
    </source>
</reference>
<feature type="domain" description="BED-type" evidence="6">
    <location>
        <begin position="109"/>
        <end position="142"/>
    </location>
</feature>
<comment type="caution">
    <text evidence="8">The sequence shown here is derived from an EMBL/GenBank/DDBJ whole genome shotgun (WGS) entry which is preliminary data.</text>
</comment>
<keyword evidence="5" id="KW-0732">Signal</keyword>
<organism evidence="8 9">
    <name type="scientific">Senna tora</name>
    <dbReference type="NCBI Taxonomy" id="362788"/>
    <lineage>
        <taxon>Eukaryota</taxon>
        <taxon>Viridiplantae</taxon>
        <taxon>Streptophyta</taxon>
        <taxon>Embryophyta</taxon>
        <taxon>Tracheophyta</taxon>
        <taxon>Spermatophyta</taxon>
        <taxon>Magnoliopsida</taxon>
        <taxon>eudicotyledons</taxon>
        <taxon>Gunneridae</taxon>
        <taxon>Pentapetalae</taxon>
        <taxon>rosids</taxon>
        <taxon>fabids</taxon>
        <taxon>Fabales</taxon>
        <taxon>Fabaceae</taxon>
        <taxon>Caesalpinioideae</taxon>
        <taxon>Cassia clade</taxon>
        <taxon>Senna</taxon>
    </lineage>
</organism>
<evidence type="ECO:0000256" key="5">
    <source>
        <dbReference type="SAM" id="SignalP"/>
    </source>
</evidence>
<accession>A0A834XI19</accession>
<evidence type="ECO:0000256" key="2">
    <source>
        <dbReference type="ARBA" id="ARBA00022771"/>
    </source>
</evidence>
<evidence type="ECO:0000256" key="1">
    <source>
        <dbReference type="ARBA" id="ARBA00022723"/>
    </source>
</evidence>
<feature type="domain" description="DUF659" evidence="7">
    <location>
        <begin position="272"/>
        <end position="375"/>
    </location>
</feature>
<dbReference type="OrthoDB" id="1421625at2759"/>
<keyword evidence="1" id="KW-0479">Metal-binding</keyword>
<dbReference type="GO" id="GO:0008270">
    <property type="term" value="F:zinc ion binding"/>
    <property type="evidence" value="ECO:0007669"/>
    <property type="project" value="UniProtKB-KW"/>
</dbReference>
<feature type="compositionally biased region" description="Low complexity" evidence="4">
    <location>
        <begin position="83"/>
        <end position="92"/>
    </location>
</feature>
<keyword evidence="9" id="KW-1185">Reference proteome</keyword>
<dbReference type="EMBL" id="JAAIUW010000001">
    <property type="protein sequence ID" value="KAF7844714.1"/>
    <property type="molecule type" value="Genomic_DNA"/>
</dbReference>
<dbReference type="InterPro" id="IPR012337">
    <property type="entry name" value="RNaseH-like_sf"/>
</dbReference>
<dbReference type="PANTHER" id="PTHR32166:SF122">
    <property type="entry name" value="OS09G0499600 PROTEIN"/>
    <property type="match status" value="1"/>
</dbReference>
<feature type="chain" id="PRO_5032923093" description="BED-type domain-containing protein" evidence="5">
    <location>
        <begin position="16"/>
        <end position="375"/>
    </location>
</feature>
<dbReference type="GO" id="GO:0003677">
    <property type="term" value="F:DNA binding"/>
    <property type="evidence" value="ECO:0007669"/>
    <property type="project" value="InterPro"/>
</dbReference>
<keyword evidence="3" id="KW-0862">Zinc</keyword>
<dbReference type="SUPFAM" id="SSF53098">
    <property type="entry name" value="Ribonuclease H-like"/>
    <property type="match status" value="1"/>
</dbReference>
<evidence type="ECO:0000256" key="4">
    <source>
        <dbReference type="SAM" id="MobiDB-lite"/>
    </source>
</evidence>
<evidence type="ECO:0000313" key="8">
    <source>
        <dbReference type="EMBL" id="KAF7844714.1"/>
    </source>
</evidence>
<evidence type="ECO:0000259" key="7">
    <source>
        <dbReference type="Pfam" id="PF04937"/>
    </source>
</evidence>
<gene>
    <name evidence="8" type="ORF">G2W53_001619</name>
</gene>
<name>A0A834XI19_9FABA</name>
<feature type="signal peptide" evidence="5">
    <location>
        <begin position="1"/>
        <end position="15"/>
    </location>
</feature>
<evidence type="ECO:0000259" key="6">
    <source>
        <dbReference type="Pfam" id="PF02892"/>
    </source>
</evidence>
<dbReference type="Pfam" id="PF04937">
    <property type="entry name" value="DUF659"/>
    <property type="match status" value="1"/>
</dbReference>
<evidence type="ECO:0000313" key="9">
    <source>
        <dbReference type="Proteomes" id="UP000634136"/>
    </source>
</evidence>
<dbReference type="AlphaFoldDB" id="A0A834XI19"/>
<dbReference type="InterPro" id="IPR007021">
    <property type="entry name" value="DUF659"/>
</dbReference>
<evidence type="ECO:0008006" key="10">
    <source>
        <dbReference type="Google" id="ProtNLM"/>
    </source>
</evidence>
<dbReference type="InterPro" id="IPR003656">
    <property type="entry name" value="Znf_BED"/>
</dbReference>
<dbReference type="Pfam" id="PF02892">
    <property type="entry name" value="zf-BED"/>
    <property type="match status" value="1"/>
</dbReference>
<dbReference type="PANTHER" id="PTHR32166">
    <property type="entry name" value="OSJNBA0013A04.12 PROTEIN"/>
    <property type="match status" value="1"/>
</dbReference>
<keyword evidence="2" id="KW-0863">Zinc-finger</keyword>
<proteinExistence type="predicted"/>